<evidence type="ECO:0000313" key="3">
    <source>
        <dbReference type="Proteomes" id="UP000694864"/>
    </source>
</evidence>
<keyword evidence="3" id="KW-1185">Reference proteome</keyword>
<sequence>MTWMDFVGEFSTKYFPQEALDRMEVRFLGLTQGNRTVRELDAEFSRLVGYAGRDLEPESAQVRRFLLALRDNLRTHCRVRSYATRAELVETEAGIEDHLRSQVVVVSPPAQPKQTQSHFVPSKDGKPAQGQKGKFDTMQRSGSSGAGCFRCGSLEHRVVSCPQRGNQPAPERLECVTIAERRGISERHVLSYI</sequence>
<evidence type="ECO:0000256" key="1">
    <source>
        <dbReference type="SAM" id="MobiDB-lite"/>
    </source>
</evidence>
<evidence type="ECO:0000313" key="4">
    <source>
        <dbReference type="RefSeq" id="XP_010463196.1"/>
    </source>
</evidence>
<proteinExistence type="predicted"/>
<reference evidence="3" key="1">
    <citation type="journal article" date="2014" name="Nat. Commun.">
        <title>The emerging biofuel crop Camelina sativa retains a highly undifferentiated hexaploid genome structure.</title>
        <authorList>
            <person name="Kagale S."/>
            <person name="Koh C."/>
            <person name="Nixon J."/>
            <person name="Bollina V."/>
            <person name="Clarke W.E."/>
            <person name="Tuteja R."/>
            <person name="Spillane C."/>
            <person name="Robinson S.J."/>
            <person name="Links M.G."/>
            <person name="Clarke C."/>
            <person name="Higgins E.E."/>
            <person name="Huebert T."/>
            <person name="Sharpe A.G."/>
            <person name="Parkin I.A."/>
        </authorList>
    </citation>
    <scope>NUCLEOTIDE SEQUENCE [LARGE SCALE GENOMIC DNA]</scope>
    <source>
        <strain evidence="3">cv. DH55</strain>
    </source>
</reference>
<dbReference type="GeneID" id="104743857"/>
<dbReference type="Proteomes" id="UP000694864">
    <property type="component" value="Chromosome 14"/>
</dbReference>
<dbReference type="Pfam" id="PF03732">
    <property type="entry name" value="Retrotrans_gag"/>
    <property type="match status" value="1"/>
</dbReference>
<protein>
    <submittedName>
        <fullName evidence="4">Uncharacterized protein LOC104743857</fullName>
    </submittedName>
</protein>
<evidence type="ECO:0000259" key="2">
    <source>
        <dbReference type="Pfam" id="PF03732"/>
    </source>
</evidence>
<organism evidence="3 4">
    <name type="scientific">Camelina sativa</name>
    <name type="common">False flax</name>
    <name type="synonym">Myagrum sativum</name>
    <dbReference type="NCBI Taxonomy" id="90675"/>
    <lineage>
        <taxon>Eukaryota</taxon>
        <taxon>Viridiplantae</taxon>
        <taxon>Streptophyta</taxon>
        <taxon>Embryophyta</taxon>
        <taxon>Tracheophyta</taxon>
        <taxon>Spermatophyta</taxon>
        <taxon>Magnoliopsida</taxon>
        <taxon>eudicotyledons</taxon>
        <taxon>Gunneridae</taxon>
        <taxon>Pentapetalae</taxon>
        <taxon>rosids</taxon>
        <taxon>malvids</taxon>
        <taxon>Brassicales</taxon>
        <taxon>Brassicaceae</taxon>
        <taxon>Camelineae</taxon>
        <taxon>Camelina</taxon>
    </lineage>
</organism>
<feature type="region of interest" description="Disordered" evidence="1">
    <location>
        <begin position="111"/>
        <end position="141"/>
    </location>
</feature>
<gene>
    <name evidence="4" type="primary">LOC104743857</name>
</gene>
<dbReference type="InterPro" id="IPR005162">
    <property type="entry name" value="Retrotrans_gag_dom"/>
</dbReference>
<feature type="domain" description="Retrotransposon gag" evidence="2">
    <location>
        <begin position="2"/>
        <end position="70"/>
    </location>
</feature>
<dbReference type="RefSeq" id="XP_010463196.1">
    <property type="nucleotide sequence ID" value="XM_010464894.1"/>
</dbReference>
<reference evidence="4" key="2">
    <citation type="submission" date="2025-08" db="UniProtKB">
        <authorList>
            <consortium name="RefSeq"/>
        </authorList>
    </citation>
    <scope>IDENTIFICATION</scope>
    <source>
        <tissue evidence="4">Leaf</tissue>
    </source>
</reference>
<accession>A0ABM0VYQ8</accession>
<name>A0ABM0VYQ8_CAMSA</name>